<dbReference type="Proteomes" id="UP000287166">
    <property type="component" value="Unassembled WGS sequence"/>
</dbReference>
<evidence type="ECO:0000259" key="2">
    <source>
        <dbReference type="PROSITE" id="PS00028"/>
    </source>
</evidence>
<name>A0A401H075_9APHY</name>
<dbReference type="OrthoDB" id="8922241at2759"/>
<dbReference type="AlphaFoldDB" id="A0A401H075"/>
<organism evidence="3 4">
    <name type="scientific">Sparassis crispa</name>
    <dbReference type="NCBI Taxonomy" id="139825"/>
    <lineage>
        <taxon>Eukaryota</taxon>
        <taxon>Fungi</taxon>
        <taxon>Dikarya</taxon>
        <taxon>Basidiomycota</taxon>
        <taxon>Agaricomycotina</taxon>
        <taxon>Agaricomycetes</taxon>
        <taxon>Polyporales</taxon>
        <taxon>Sparassidaceae</taxon>
        <taxon>Sparassis</taxon>
    </lineage>
</organism>
<dbReference type="PROSITE" id="PS00028">
    <property type="entry name" value="ZINC_FINGER_C2H2_1"/>
    <property type="match status" value="1"/>
</dbReference>
<proteinExistence type="predicted"/>
<gene>
    <name evidence="3" type="ORF">SCP_1200520</name>
</gene>
<comment type="caution">
    <text evidence="3">The sequence shown here is derived from an EMBL/GenBank/DDBJ whole genome shotgun (WGS) entry which is preliminary data.</text>
</comment>
<feature type="compositionally biased region" description="Polar residues" evidence="1">
    <location>
        <begin position="9"/>
        <end position="25"/>
    </location>
</feature>
<dbReference type="InterPro" id="IPR013087">
    <property type="entry name" value="Znf_C2H2_type"/>
</dbReference>
<dbReference type="EMBL" id="BFAD01000012">
    <property type="protein sequence ID" value="GBE87827.1"/>
    <property type="molecule type" value="Genomic_DNA"/>
</dbReference>
<protein>
    <recommendedName>
        <fullName evidence="2">C2H2-type domain-containing protein</fullName>
    </recommendedName>
</protein>
<feature type="region of interest" description="Disordered" evidence="1">
    <location>
        <begin position="390"/>
        <end position="422"/>
    </location>
</feature>
<evidence type="ECO:0000256" key="1">
    <source>
        <dbReference type="SAM" id="MobiDB-lite"/>
    </source>
</evidence>
<evidence type="ECO:0000313" key="4">
    <source>
        <dbReference type="Proteomes" id="UP000287166"/>
    </source>
</evidence>
<keyword evidence="4" id="KW-1185">Reference proteome</keyword>
<dbReference type="InParanoid" id="A0A401H075"/>
<feature type="compositionally biased region" description="Basic residues" evidence="1">
    <location>
        <begin position="404"/>
        <end position="420"/>
    </location>
</feature>
<sequence>MDSSSSSSFNPLCSTSVSDGQQSTKDTFSFMDNWSPYDLFDWTVDESLSSPLDLPDDIVNGSLEYNYVPPLPDFGQSVFATPEGVFPPGPVAGPSSQCDGSPLDTLNLGNICPPFSVVDAPLHSMSAFVQSQKASPSAPRRPRTSPRAREDRYMPYSSPSQSAFLSSSSPCFSPTSSALSTFCSLPPSSTSSSAFSSHSAASSLLPQDLGVATSLILPDIPLSHLSFSPRAQALVTPPSSSYSRSLTFLNAPSSSTQDHAIVTSPVIPVLSFSPLPFGEADEFVSFTPRTMRVSGPVTPPSPGSCECHICGLRLKHSGDLSRHLTAHKEADSKPLCGGLPLAEALAAGVDIASAKSHVFDGVVYYGGCHRIFSRRDALLRHSRFVREAVEQRKNATEGVDQRQKVTRMQKKRKSKQNRSKRGVEEDVKLCVTSIDAPYNVARLGRR</sequence>
<dbReference type="GeneID" id="38784744"/>
<reference evidence="3 4" key="1">
    <citation type="journal article" date="2018" name="Sci. Rep.">
        <title>Genome sequence of the cauliflower mushroom Sparassis crispa (Hanabiratake) and its association with beneficial usage.</title>
        <authorList>
            <person name="Kiyama R."/>
            <person name="Furutani Y."/>
            <person name="Kawaguchi K."/>
            <person name="Nakanishi T."/>
        </authorList>
    </citation>
    <scope>NUCLEOTIDE SEQUENCE [LARGE SCALE GENOMIC DNA]</scope>
</reference>
<feature type="region of interest" description="Disordered" evidence="1">
    <location>
        <begin position="129"/>
        <end position="163"/>
    </location>
</feature>
<accession>A0A401H075</accession>
<feature type="region of interest" description="Disordered" evidence="1">
    <location>
        <begin position="1"/>
        <end position="25"/>
    </location>
</feature>
<evidence type="ECO:0000313" key="3">
    <source>
        <dbReference type="EMBL" id="GBE87827.1"/>
    </source>
</evidence>
<feature type="compositionally biased region" description="Basic and acidic residues" evidence="1">
    <location>
        <begin position="390"/>
        <end position="403"/>
    </location>
</feature>
<feature type="domain" description="C2H2-type" evidence="2">
    <location>
        <begin position="305"/>
        <end position="327"/>
    </location>
</feature>
<dbReference type="RefSeq" id="XP_027618740.1">
    <property type="nucleotide sequence ID" value="XM_027762939.1"/>
</dbReference>